<evidence type="ECO:0000256" key="6">
    <source>
        <dbReference type="ARBA" id="ARBA00023125"/>
    </source>
</evidence>
<name>A0A1W1VD80_DESTI</name>
<dbReference type="PROSITE" id="PS51198">
    <property type="entry name" value="UVRD_HELICASE_ATP_BIND"/>
    <property type="match status" value="1"/>
</dbReference>
<keyword evidence="2 11" id="KW-0547">Nucleotide-binding</keyword>
<evidence type="ECO:0000313" key="15">
    <source>
        <dbReference type="Proteomes" id="UP000192731"/>
    </source>
</evidence>
<keyword evidence="5 11" id="KW-0067">ATP-binding</keyword>
<dbReference type="PANTHER" id="PTHR11070:SF2">
    <property type="entry name" value="ATP-DEPENDENT DNA HELICASE SRS2"/>
    <property type="match status" value="1"/>
</dbReference>
<dbReference type="EC" id="5.6.2.4" evidence="9"/>
<dbReference type="PANTHER" id="PTHR11070">
    <property type="entry name" value="UVRD / RECB / PCRA DNA HELICASE FAMILY MEMBER"/>
    <property type="match status" value="1"/>
</dbReference>
<dbReference type="CDD" id="cd18807">
    <property type="entry name" value="SF1_C_UvrD"/>
    <property type="match status" value="1"/>
</dbReference>
<comment type="catalytic activity">
    <reaction evidence="8">
        <text>Couples ATP hydrolysis with the unwinding of duplex DNA by translocating in the 3'-5' direction.</text>
        <dbReference type="EC" id="5.6.2.4"/>
    </reaction>
</comment>
<dbReference type="STRING" id="656914.SAMN00017405_1428"/>
<organism evidence="14 15">
    <name type="scientific">Desulfonispora thiosulfatigenes DSM 11270</name>
    <dbReference type="NCBI Taxonomy" id="656914"/>
    <lineage>
        <taxon>Bacteria</taxon>
        <taxon>Bacillati</taxon>
        <taxon>Bacillota</taxon>
        <taxon>Clostridia</taxon>
        <taxon>Eubacteriales</taxon>
        <taxon>Peptococcaceae</taxon>
        <taxon>Desulfonispora</taxon>
    </lineage>
</organism>
<comment type="similarity">
    <text evidence="1">Belongs to the helicase family. UvrD subfamily.</text>
</comment>
<dbReference type="PROSITE" id="PS51217">
    <property type="entry name" value="UVRD_HELICASE_CTER"/>
    <property type="match status" value="1"/>
</dbReference>
<evidence type="ECO:0000256" key="7">
    <source>
        <dbReference type="ARBA" id="ARBA00023235"/>
    </source>
</evidence>
<reference evidence="14 15" key="1">
    <citation type="submission" date="2017-04" db="EMBL/GenBank/DDBJ databases">
        <authorList>
            <person name="Afonso C.L."/>
            <person name="Miller P.J."/>
            <person name="Scott M.A."/>
            <person name="Spackman E."/>
            <person name="Goraichik I."/>
            <person name="Dimitrov K.M."/>
            <person name="Suarez D.L."/>
            <person name="Swayne D.E."/>
        </authorList>
    </citation>
    <scope>NUCLEOTIDE SEQUENCE [LARGE SCALE GENOMIC DNA]</scope>
    <source>
        <strain evidence="14 15">DSM 11270</strain>
    </source>
</reference>
<accession>A0A1W1VD80</accession>
<dbReference type="GO" id="GO:0000725">
    <property type="term" value="P:recombinational repair"/>
    <property type="evidence" value="ECO:0007669"/>
    <property type="project" value="TreeGrafter"/>
</dbReference>
<evidence type="ECO:0000256" key="4">
    <source>
        <dbReference type="ARBA" id="ARBA00022806"/>
    </source>
</evidence>
<proteinExistence type="inferred from homology"/>
<dbReference type="GO" id="GO:0043138">
    <property type="term" value="F:3'-5' DNA helicase activity"/>
    <property type="evidence" value="ECO:0007669"/>
    <property type="project" value="UniProtKB-EC"/>
</dbReference>
<dbReference type="GO" id="GO:0003677">
    <property type="term" value="F:DNA binding"/>
    <property type="evidence" value="ECO:0007669"/>
    <property type="project" value="UniProtKB-KW"/>
</dbReference>
<keyword evidence="3 11" id="KW-0378">Hydrolase</keyword>
<dbReference type="GO" id="GO:0005524">
    <property type="term" value="F:ATP binding"/>
    <property type="evidence" value="ECO:0007669"/>
    <property type="project" value="UniProtKB-UniRule"/>
</dbReference>
<dbReference type="CDD" id="cd17932">
    <property type="entry name" value="DEXQc_UvrD"/>
    <property type="match status" value="1"/>
</dbReference>
<dbReference type="GO" id="GO:0016887">
    <property type="term" value="F:ATP hydrolysis activity"/>
    <property type="evidence" value="ECO:0007669"/>
    <property type="project" value="RHEA"/>
</dbReference>
<evidence type="ECO:0000256" key="9">
    <source>
        <dbReference type="ARBA" id="ARBA00034808"/>
    </source>
</evidence>
<dbReference type="InterPro" id="IPR014016">
    <property type="entry name" value="UvrD-like_ATP-bd"/>
</dbReference>
<dbReference type="EMBL" id="FWWT01000017">
    <property type="protein sequence ID" value="SMB91160.1"/>
    <property type="molecule type" value="Genomic_DNA"/>
</dbReference>
<keyword evidence="15" id="KW-1185">Reference proteome</keyword>
<dbReference type="InterPro" id="IPR014017">
    <property type="entry name" value="DNA_helicase_UvrD-like_C"/>
</dbReference>
<evidence type="ECO:0000256" key="2">
    <source>
        <dbReference type="ARBA" id="ARBA00022741"/>
    </source>
</evidence>
<evidence type="ECO:0000256" key="1">
    <source>
        <dbReference type="ARBA" id="ARBA00009922"/>
    </source>
</evidence>
<dbReference type="Pfam" id="PF00580">
    <property type="entry name" value="UvrD-helicase"/>
    <property type="match status" value="1"/>
</dbReference>
<evidence type="ECO:0000259" key="12">
    <source>
        <dbReference type="PROSITE" id="PS51198"/>
    </source>
</evidence>
<dbReference type="Gene3D" id="1.10.486.10">
    <property type="entry name" value="PCRA, domain 4"/>
    <property type="match status" value="2"/>
</dbReference>
<dbReference type="InterPro" id="IPR027417">
    <property type="entry name" value="P-loop_NTPase"/>
</dbReference>
<dbReference type="Proteomes" id="UP000192731">
    <property type="component" value="Unassembled WGS sequence"/>
</dbReference>
<keyword evidence="4 11" id="KW-0347">Helicase</keyword>
<feature type="binding site" evidence="11">
    <location>
        <begin position="40"/>
        <end position="47"/>
    </location>
    <ligand>
        <name>ATP</name>
        <dbReference type="ChEBI" id="CHEBI:30616"/>
    </ligand>
</feature>
<evidence type="ECO:0000256" key="3">
    <source>
        <dbReference type="ARBA" id="ARBA00022801"/>
    </source>
</evidence>
<dbReference type="AlphaFoldDB" id="A0A1W1VD80"/>
<dbReference type="Gene3D" id="1.10.10.160">
    <property type="match status" value="1"/>
</dbReference>
<keyword evidence="6" id="KW-0238">DNA-binding</keyword>
<dbReference type="SUPFAM" id="SSF52540">
    <property type="entry name" value="P-loop containing nucleoside triphosphate hydrolases"/>
    <property type="match status" value="1"/>
</dbReference>
<feature type="domain" description="UvrD-like helicase ATP-binding" evidence="12">
    <location>
        <begin position="19"/>
        <end position="283"/>
    </location>
</feature>
<evidence type="ECO:0000256" key="5">
    <source>
        <dbReference type="ARBA" id="ARBA00022840"/>
    </source>
</evidence>
<feature type="domain" description="UvrD-like helicase C-terminal" evidence="13">
    <location>
        <begin position="284"/>
        <end position="518"/>
    </location>
</feature>
<dbReference type="Pfam" id="PF13361">
    <property type="entry name" value="UvrD_C"/>
    <property type="match status" value="2"/>
</dbReference>
<comment type="catalytic activity">
    <reaction evidence="10">
        <text>ATP + H2O = ADP + phosphate + H(+)</text>
        <dbReference type="Rhea" id="RHEA:13065"/>
        <dbReference type="ChEBI" id="CHEBI:15377"/>
        <dbReference type="ChEBI" id="CHEBI:15378"/>
        <dbReference type="ChEBI" id="CHEBI:30616"/>
        <dbReference type="ChEBI" id="CHEBI:43474"/>
        <dbReference type="ChEBI" id="CHEBI:456216"/>
        <dbReference type="EC" id="5.6.2.4"/>
    </reaction>
</comment>
<evidence type="ECO:0000256" key="10">
    <source>
        <dbReference type="ARBA" id="ARBA00048988"/>
    </source>
</evidence>
<evidence type="ECO:0000259" key="13">
    <source>
        <dbReference type="PROSITE" id="PS51217"/>
    </source>
</evidence>
<dbReference type="Gene3D" id="3.40.50.300">
    <property type="entry name" value="P-loop containing nucleotide triphosphate hydrolases"/>
    <property type="match status" value="3"/>
</dbReference>
<evidence type="ECO:0000313" key="14">
    <source>
        <dbReference type="EMBL" id="SMB91160.1"/>
    </source>
</evidence>
<dbReference type="InterPro" id="IPR000212">
    <property type="entry name" value="DNA_helicase_UvrD/REP"/>
</dbReference>
<keyword evidence="7" id="KW-0413">Isomerase</keyword>
<gene>
    <name evidence="14" type="ORF">SAMN00017405_1428</name>
</gene>
<protein>
    <recommendedName>
        <fullName evidence="9">DNA 3'-5' helicase</fullName>
        <ecNumber evidence="9">5.6.2.4</ecNumber>
    </recommendedName>
</protein>
<evidence type="ECO:0000256" key="11">
    <source>
        <dbReference type="PROSITE-ProRule" id="PRU00560"/>
    </source>
</evidence>
<evidence type="ECO:0000256" key="8">
    <source>
        <dbReference type="ARBA" id="ARBA00034617"/>
    </source>
</evidence>
<dbReference type="InterPro" id="IPR013986">
    <property type="entry name" value="DExx_box_DNA_helicase_dom_sf"/>
</dbReference>
<sequence>MDNKKLNTPMGGGKLSNKKRLNEQQLNILESLEGVNLVVAGPGTGKTTTIQYYLSKLVEVKGIKPEEILAVTFTNKAANEMKNRMKQMNIFNINISTIHSFAVSLLRKFSPPGYNRDFSIIDDGQGYMIIGGLIKELSIGEHPSYVLERLTLSRNLRNKEMLEKDGLKELYNRYMKILMNKNLMDYDGLLTWSQYVLAHNWQALEYYNQKISHVIVDEFQDVSPVQYDILYNLVKKNNNLLCVGDFDQAIFSFRGSDVSIMLNLEKDFPSLKTFYLEENYRSTQRLVKVANKLIRNNTIRRDKQLRSTREVGIGHAIKVFDSEKEEAKFIASVIKKGILEGMKYSDFAVLYRVHLVSRTFEEVFSAAAIPYQILGGVGFFARKEIMELLAFYKIILDKNDNSSFFQIVSLFKRCIGINGIDYNKGIIPNFIKELENEVKLEKIYDKIINDTGYLNFLKKDKSSEGERVLDNVEEFRSVVNSFDKKNTSIAEFLQFIDNTKVEEDTNSVKLMTVHTAKGLEYNNVFVVGTESSLFPHYNSESKDAIEEERRLFYVAMTRAKNRLVISYPKTKIYRGSTKKLKPSPFINEIGNGISFFDVLHKDNFLEVKKKPSISLVDKNNVVEGMVIKHPLFGKGKITSISEDPSKDTMVEVSFFSGETKLLLLELADLETI</sequence>